<keyword evidence="3 4" id="KW-0413">Isomerase</keyword>
<dbReference type="Gene3D" id="2.70.98.10">
    <property type="match status" value="1"/>
</dbReference>
<dbReference type="STRING" id="1547922.ISF6_1661"/>
<dbReference type="CDD" id="cd09020">
    <property type="entry name" value="D-hex-6-P-epi_like"/>
    <property type="match status" value="1"/>
</dbReference>
<evidence type="ECO:0000256" key="1">
    <source>
        <dbReference type="ARBA" id="ARBA00001096"/>
    </source>
</evidence>
<dbReference type="PANTHER" id="PTHR11122:SF13">
    <property type="entry name" value="GLUCOSE-6-PHOSPHATE 1-EPIMERASE"/>
    <property type="match status" value="1"/>
</dbReference>
<evidence type="ECO:0000256" key="3">
    <source>
        <dbReference type="ARBA" id="ARBA00023235"/>
    </source>
</evidence>
<evidence type="ECO:0000313" key="6">
    <source>
        <dbReference type="EMBL" id="GAP33883.1"/>
    </source>
</evidence>
<protein>
    <recommendedName>
        <fullName evidence="4">Putative glucose-6-phosphate 1-epimerase</fullName>
        <ecNumber evidence="4">5.1.3.15</ecNumber>
    </recommendedName>
</protein>
<gene>
    <name evidence="6" type="ORF">ISF6_1661</name>
</gene>
<reference evidence="7" key="1">
    <citation type="submission" date="2015-07" db="EMBL/GenBank/DDBJ databases">
        <title>Discovery of a poly(ethylene terephthalate assimilation.</title>
        <authorList>
            <person name="Yoshida S."/>
            <person name="Hiraga K."/>
            <person name="Takehana T."/>
            <person name="Taniguchi I."/>
            <person name="Yamaji H."/>
            <person name="Maeda Y."/>
            <person name="Toyohara K."/>
            <person name="Miyamoto K."/>
            <person name="Kimura Y."/>
            <person name="Oda K."/>
        </authorList>
    </citation>
    <scope>NUCLEOTIDE SEQUENCE [LARGE SCALE GENOMIC DNA]</scope>
    <source>
        <strain evidence="7">NBRC 110686 / TISTR 2288 / 201-F6</strain>
    </source>
</reference>
<dbReference type="AlphaFoldDB" id="A0A0K8NU40"/>
<dbReference type="EMBL" id="BBYR01000003">
    <property type="protein sequence ID" value="GAP33883.1"/>
    <property type="molecule type" value="Genomic_DNA"/>
</dbReference>
<dbReference type="InterPro" id="IPR014718">
    <property type="entry name" value="GH-type_carb-bd"/>
</dbReference>
<feature type="active site" evidence="5">
    <location>
        <position position="169"/>
    </location>
</feature>
<dbReference type="OrthoDB" id="9790727at2"/>
<dbReference type="EC" id="5.1.3.15" evidence="4"/>
<dbReference type="PANTHER" id="PTHR11122">
    <property type="entry name" value="APOSPORY-ASSOCIATED PROTEIN C-RELATED"/>
    <property type="match status" value="1"/>
</dbReference>
<organism evidence="6 7">
    <name type="scientific">Piscinibacter sakaiensis</name>
    <name type="common">Ideonella sakaiensis</name>
    <dbReference type="NCBI Taxonomy" id="1547922"/>
    <lineage>
        <taxon>Bacteria</taxon>
        <taxon>Pseudomonadati</taxon>
        <taxon>Pseudomonadota</taxon>
        <taxon>Betaproteobacteria</taxon>
        <taxon>Burkholderiales</taxon>
        <taxon>Sphaerotilaceae</taxon>
        <taxon>Piscinibacter</taxon>
    </lineage>
</organism>
<evidence type="ECO:0000313" key="7">
    <source>
        <dbReference type="Proteomes" id="UP000037660"/>
    </source>
</evidence>
<sequence length="300" mass="32007">MSAAPPAAAAPPLVDVHGLPAVALAAPDGSRATVLLHGGHLVSWVTPDGRERLFLSSRAVFDGRAAVRGGVPVIFPQFNARGPLPRHGFARGRPWSLVDARVDGTDALAVLRLADDAATQAVWPARFVVELTVRIGGPRLDIELAVEHPEAPAQDGTPPAPWRFTAALHTYLRVADVAALQVLGLQRLRMEDAVRGTEQVDLAAQLVPAGETDRVYFDAARPLLLDDAQARLRLSQQGFRDVVVWNPGEAKGEALPDMGPGEWRHMLCIEAAQIGQPVALAPGESWIGRQVIELDEAAPG</sequence>
<dbReference type="GO" id="GO:0047938">
    <property type="term" value="F:glucose-6-phosphate 1-epimerase activity"/>
    <property type="evidence" value="ECO:0007669"/>
    <property type="project" value="UniProtKB-UniRule"/>
</dbReference>
<accession>A0A0K8NU40</accession>
<proteinExistence type="inferred from homology"/>
<feature type="active site" evidence="5">
    <location>
        <position position="270"/>
    </location>
</feature>
<keyword evidence="7" id="KW-1185">Reference proteome</keyword>
<dbReference type="InterPro" id="IPR025532">
    <property type="entry name" value="G6P_1-epimerase"/>
</dbReference>
<dbReference type="Proteomes" id="UP000037660">
    <property type="component" value="Unassembled WGS sequence"/>
</dbReference>
<name>A0A0K8NU40_PISS1</name>
<comment type="catalytic activity">
    <reaction evidence="1">
        <text>alpha-D-glucose 6-phosphate = beta-D-glucose 6-phosphate</text>
        <dbReference type="Rhea" id="RHEA:16249"/>
        <dbReference type="ChEBI" id="CHEBI:58225"/>
        <dbReference type="ChEBI" id="CHEBI:58247"/>
        <dbReference type="EC" id="5.1.3.15"/>
    </reaction>
</comment>
<evidence type="ECO:0000256" key="5">
    <source>
        <dbReference type="PIRSR" id="PIRSR016020-1"/>
    </source>
</evidence>
<dbReference type="InterPro" id="IPR008183">
    <property type="entry name" value="Aldose_1/G6P_1-epimerase"/>
</dbReference>
<dbReference type="GO" id="GO:0030246">
    <property type="term" value="F:carbohydrate binding"/>
    <property type="evidence" value="ECO:0007669"/>
    <property type="project" value="UniProtKB-UniRule"/>
</dbReference>
<evidence type="ECO:0000256" key="4">
    <source>
        <dbReference type="PIRNR" id="PIRNR016020"/>
    </source>
</evidence>
<dbReference type="GO" id="GO:0005737">
    <property type="term" value="C:cytoplasm"/>
    <property type="evidence" value="ECO:0007669"/>
    <property type="project" value="TreeGrafter"/>
</dbReference>
<reference evidence="6 7" key="2">
    <citation type="journal article" date="2016" name="Science">
        <title>A bacterium that degrades and assimilates poly(ethylene terephthalate).</title>
        <authorList>
            <person name="Yoshida S."/>
            <person name="Hiraga K."/>
            <person name="Takehana T."/>
            <person name="Taniguchi I."/>
            <person name="Yamaji H."/>
            <person name="Maeda Y."/>
            <person name="Toyohara K."/>
            <person name="Miyamoto K."/>
            <person name="Kimura Y."/>
            <person name="Oda K."/>
        </authorList>
    </citation>
    <scope>NUCLEOTIDE SEQUENCE [LARGE SCALE GENOMIC DNA]</scope>
    <source>
        <strain evidence="7">NBRC 110686 / TISTR 2288 / 201-F6</strain>
    </source>
</reference>
<comment type="caution">
    <text evidence="6">The sequence shown here is derived from an EMBL/GenBank/DDBJ whole genome shotgun (WGS) entry which is preliminary data.</text>
</comment>
<dbReference type="PIRSF" id="PIRSF016020">
    <property type="entry name" value="PHexose_mutarotase"/>
    <property type="match status" value="1"/>
</dbReference>
<comment type="similarity">
    <text evidence="2 4">Belongs to the glucose-6-phosphate 1-epimerase family.</text>
</comment>
<dbReference type="Pfam" id="PF01263">
    <property type="entry name" value="Aldose_epim"/>
    <property type="match status" value="1"/>
</dbReference>
<dbReference type="GO" id="GO:0005975">
    <property type="term" value="P:carbohydrate metabolic process"/>
    <property type="evidence" value="ECO:0007669"/>
    <property type="project" value="InterPro"/>
</dbReference>
<dbReference type="SUPFAM" id="SSF74650">
    <property type="entry name" value="Galactose mutarotase-like"/>
    <property type="match status" value="1"/>
</dbReference>
<evidence type="ECO:0000256" key="2">
    <source>
        <dbReference type="ARBA" id="ARBA00005866"/>
    </source>
</evidence>
<dbReference type="RefSeq" id="WP_082367754.1">
    <property type="nucleotide sequence ID" value="NZ_BBYR01000003.1"/>
</dbReference>
<dbReference type="InterPro" id="IPR011013">
    <property type="entry name" value="Gal_mutarotase_sf_dom"/>
</dbReference>